<dbReference type="InterPro" id="IPR013708">
    <property type="entry name" value="Shikimate_DH-bd_N"/>
</dbReference>
<protein>
    <submittedName>
        <fullName evidence="4">Shikimate dehydrogenase</fullName>
        <ecNumber evidence="4">1.1.1.25</ecNumber>
    </submittedName>
</protein>
<comment type="pathway">
    <text evidence="1">Metabolic intermediate biosynthesis; chorismate biosynthesis; chorismate from D-erythrose 4-phosphate and phosphoenolpyruvate: step 4/7.</text>
</comment>
<feature type="domain" description="Shikimate dehydrogenase substrate binding N-terminal" evidence="3">
    <location>
        <begin position="11"/>
        <end position="94"/>
    </location>
</feature>
<evidence type="ECO:0000256" key="2">
    <source>
        <dbReference type="ARBA" id="ARBA00023141"/>
    </source>
</evidence>
<keyword evidence="2" id="KW-0028">Amino-acid biosynthesis</keyword>
<dbReference type="EC" id="1.1.1.25" evidence="4"/>
<dbReference type="AlphaFoldDB" id="A0A7W8YA20"/>
<proteinExistence type="predicted"/>
<dbReference type="Pfam" id="PF08501">
    <property type="entry name" value="Shikimate_dh_N"/>
    <property type="match status" value="1"/>
</dbReference>
<gene>
    <name evidence="4" type="ORF">BKA12_000757</name>
</gene>
<dbReference type="PANTHER" id="PTHR21089:SF1">
    <property type="entry name" value="BIFUNCTIONAL 3-DEHYDROQUINATE DEHYDRATASE_SHIKIMATE DEHYDROGENASE, CHLOROPLASTIC"/>
    <property type="match status" value="1"/>
</dbReference>
<evidence type="ECO:0000259" key="3">
    <source>
        <dbReference type="Pfam" id="PF08501"/>
    </source>
</evidence>
<dbReference type="SUPFAM" id="SSF53223">
    <property type="entry name" value="Aminoacid dehydrogenase-like, N-terminal domain"/>
    <property type="match status" value="1"/>
</dbReference>
<keyword evidence="2" id="KW-0057">Aromatic amino acid biosynthesis</keyword>
<keyword evidence="5" id="KW-1185">Reference proteome</keyword>
<sequence>MAGQELRRAAVIGSPIAHSKSPLLHNAAYRALGVELDYSRIEATEGDAAKLNEMLRNEPGWVGLSCTMPMKQALIPFMDSLSPRVAELGVLNTVVVHRSEDGTVTLSCENTDVDGLMMSIAAMGAHKLERVVIFGAGNTAYAAIMAMAEAGVSHVDFVVRSVERAASAIELSEHFGMTASAILVPEFAQSVSHYDAAISTLPPHAADGFVADLGLENLTPGTPLMDVTYDPWPSALADAWMSNGGVAANGLTMLLYQGIGQVKLFSGVTEADWAHVTNVMCDAVGLPRPVN</sequence>
<dbReference type="SUPFAM" id="SSF51735">
    <property type="entry name" value="NAD(P)-binding Rossmann-fold domains"/>
    <property type="match status" value="1"/>
</dbReference>
<dbReference type="CDD" id="cd01065">
    <property type="entry name" value="NAD_bind_Shikimate_DH"/>
    <property type="match status" value="1"/>
</dbReference>
<dbReference type="GO" id="GO:0009423">
    <property type="term" value="P:chorismate biosynthetic process"/>
    <property type="evidence" value="ECO:0007669"/>
    <property type="project" value="TreeGrafter"/>
</dbReference>
<dbReference type="InterPro" id="IPR046346">
    <property type="entry name" value="Aminoacid_DH-like_N_sf"/>
</dbReference>
<dbReference type="GO" id="GO:0009073">
    <property type="term" value="P:aromatic amino acid family biosynthetic process"/>
    <property type="evidence" value="ECO:0007669"/>
    <property type="project" value="UniProtKB-KW"/>
</dbReference>
<dbReference type="InterPro" id="IPR022893">
    <property type="entry name" value="Shikimate_DH_fam"/>
</dbReference>
<dbReference type="RefSeq" id="WP_183640787.1">
    <property type="nucleotide sequence ID" value="NZ_JACHBL010000001.1"/>
</dbReference>
<dbReference type="EMBL" id="JACHBL010000001">
    <property type="protein sequence ID" value="MBB5597677.1"/>
    <property type="molecule type" value="Genomic_DNA"/>
</dbReference>
<accession>A0A7W8YA20</accession>
<dbReference type="Gene3D" id="3.40.50.720">
    <property type="entry name" value="NAD(P)-binding Rossmann-like Domain"/>
    <property type="match status" value="1"/>
</dbReference>
<dbReference type="PANTHER" id="PTHR21089">
    <property type="entry name" value="SHIKIMATE DEHYDROGENASE"/>
    <property type="match status" value="1"/>
</dbReference>
<dbReference type="GO" id="GO:0004764">
    <property type="term" value="F:shikimate 3-dehydrogenase (NADP+) activity"/>
    <property type="evidence" value="ECO:0007669"/>
    <property type="project" value="UniProtKB-EC"/>
</dbReference>
<evidence type="ECO:0000256" key="1">
    <source>
        <dbReference type="ARBA" id="ARBA00004871"/>
    </source>
</evidence>
<comment type="caution">
    <text evidence="4">The sequence shown here is derived from an EMBL/GenBank/DDBJ whole genome shotgun (WGS) entry which is preliminary data.</text>
</comment>
<dbReference type="InterPro" id="IPR036291">
    <property type="entry name" value="NAD(P)-bd_dom_sf"/>
</dbReference>
<evidence type="ECO:0000313" key="5">
    <source>
        <dbReference type="Proteomes" id="UP000523863"/>
    </source>
</evidence>
<evidence type="ECO:0000313" key="4">
    <source>
        <dbReference type="EMBL" id="MBB5597677.1"/>
    </source>
</evidence>
<dbReference type="GO" id="GO:0019632">
    <property type="term" value="P:shikimate metabolic process"/>
    <property type="evidence" value="ECO:0007669"/>
    <property type="project" value="TreeGrafter"/>
</dbReference>
<dbReference type="GO" id="GO:0005829">
    <property type="term" value="C:cytosol"/>
    <property type="evidence" value="ECO:0007669"/>
    <property type="project" value="TreeGrafter"/>
</dbReference>
<reference evidence="4 5" key="1">
    <citation type="submission" date="2020-08" db="EMBL/GenBank/DDBJ databases">
        <title>Sequencing the genomes of 1000 actinobacteria strains.</title>
        <authorList>
            <person name="Klenk H.-P."/>
        </authorList>
    </citation>
    <scope>NUCLEOTIDE SEQUENCE [LARGE SCALE GENOMIC DNA]</scope>
    <source>
        <strain evidence="4 5">DSM 23694</strain>
    </source>
</reference>
<dbReference type="GO" id="GO:0050661">
    <property type="term" value="F:NADP binding"/>
    <property type="evidence" value="ECO:0007669"/>
    <property type="project" value="TreeGrafter"/>
</dbReference>
<keyword evidence="4" id="KW-0560">Oxidoreductase</keyword>
<organism evidence="4 5">
    <name type="scientific">Neomicrococcus lactis</name>
    <dbReference type="NCBI Taxonomy" id="732241"/>
    <lineage>
        <taxon>Bacteria</taxon>
        <taxon>Bacillati</taxon>
        <taxon>Actinomycetota</taxon>
        <taxon>Actinomycetes</taxon>
        <taxon>Micrococcales</taxon>
        <taxon>Micrococcaceae</taxon>
        <taxon>Neomicrococcus</taxon>
    </lineage>
</organism>
<dbReference type="Gene3D" id="3.40.50.10860">
    <property type="entry name" value="Leucine Dehydrogenase, chain A, domain 1"/>
    <property type="match status" value="1"/>
</dbReference>
<dbReference type="Proteomes" id="UP000523863">
    <property type="component" value="Unassembled WGS sequence"/>
</dbReference>
<name>A0A7W8YA20_9MICC</name>